<evidence type="ECO:0000313" key="3">
    <source>
        <dbReference type="Proteomes" id="UP000823882"/>
    </source>
</evidence>
<dbReference type="CDD" id="cd02908">
    <property type="entry name" value="Macro_OAADPr_deacetylase"/>
    <property type="match status" value="1"/>
</dbReference>
<dbReference type="PANTHER" id="PTHR11106">
    <property type="entry name" value="GANGLIOSIDE INDUCED DIFFERENTIATION ASSOCIATED PROTEIN 2-RELATED"/>
    <property type="match status" value="1"/>
</dbReference>
<dbReference type="GO" id="GO:0016787">
    <property type="term" value="F:hydrolase activity"/>
    <property type="evidence" value="ECO:0007669"/>
    <property type="project" value="UniProtKB-KW"/>
</dbReference>
<feature type="domain" description="Macro" evidence="1">
    <location>
        <begin position="74"/>
        <end position="264"/>
    </location>
</feature>
<name>A0A9D2P115_9FIRM</name>
<dbReference type="NCBIfam" id="NF003163">
    <property type="entry name" value="PRK04143.1"/>
    <property type="match status" value="1"/>
</dbReference>
<dbReference type="InterPro" id="IPR002589">
    <property type="entry name" value="Macro_dom"/>
</dbReference>
<accession>A0A9D2P115</accession>
<dbReference type="AlphaFoldDB" id="A0A9D2P115"/>
<dbReference type="InterPro" id="IPR043472">
    <property type="entry name" value="Macro_dom-like"/>
</dbReference>
<dbReference type="SUPFAM" id="SSF52949">
    <property type="entry name" value="Macro domain-like"/>
    <property type="match status" value="1"/>
</dbReference>
<dbReference type="Proteomes" id="UP000823882">
    <property type="component" value="Unassembled WGS sequence"/>
</dbReference>
<dbReference type="SMART" id="SM00506">
    <property type="entry name" value="A1pp"/>
    <property type="match status" value="1"/>
</dbReference>
<dbReference type="EMBL" id="DWWJ01000093">
    <property type="protein sequence ID" value="HJC40910.1"/>
    <property type="molecule type" value="Genomic_DNA"/>
</dbReference>
<gene>
    <name evidence="2" type="ORF">H9701_05085</name>
</gene>
<comment type="caution">
    <text evidence="2">The sequence shown here is derived from an EMBL/GenBank/DDBJ whole genome shotgun (WGS) entry which is preliminary data.</text>
</comment>
<dbReference type="Gene3D" id="3.40.220.10">
    <property type="entry name" value="Leucine Aminopeptidase, subunit E, domain 1"/>
    <property type="match status" value="1"/>
</dbReference>
<reference evidence="2" key="1">
    <citation type="journal article" date="2021" name="PeerJ">
        <title>Extensive microbial diversity within the chicken gut microbiome revealed by metagenomics and culture.</title>
        <authorList>
            <person name="Gilroy R."/>
            <person name="Ravi A."/>
            <person name="Getino M."/>
            <person name="Pursley I."/>
            <person name="Horton D.L."/>
            <person name="Alikhan N.F."/>
            <person name="Baker D."/>
            <person name="Gharbi K."/>
            <person name="Hall N."/>
            <person name="Watson M."/>
            <person name="Adriaenssens E.M."/>
            <person name="Foster-Nyarko E."/>
            <person name="Jarju S."/>
            <person name="Secka A."/>
            <person name="Antonio M."/>
            <person name="Oren A."/>
            <person name="Chaudhuri R.R."/>
            <person name="La Ragione R."/>
            <person name="Hildebrand F."/>
            <person name="Pallen M.J."/>
        </authorList>
    </citation>
    <scope>NUCLEOTIDE SEQUENCE</scope>
    <source>
        <strain evidence="2">CHK186-1790</strain>
    </source>
</reference>
<organism evidence="2 3">
    <name type="scientific">Candidatus Intestinimonas pullistercoris</name>
    <dbReference type="NCBI Taxonomy" id="2838623"/>
    <lineage>
        <taxon>Bacteria</taxon>
        <taxon>Bacillati</taxon>
        <taxon>Bacillota</taxon>
        <taxon>Clostridia</taxon>
        <taxon>Eubacteriales</taxon>
        <taxon>Intestinimonas</taxon>
    </lineage>
</organism>
<sequence>MERMEQIAFLNHILLEEMPQYREEAARFPRDAASQRRLLRGLMNLRPPLPLRADFLAVQDALLSAEREERGVVDAAALPAVRAHPRLSLWQGDITRLEADAIVNAANSALLGCFSPCHGCIDNAIHSAAGLQLRAECSRLMEAQGHAEPTGRAKLTRGYALPARYVLHTVGPIVHGGVTRADREALASCYRSCLSLAAERGLRSVAFCCISTGEFHFPNGEAAGIALKTVTDFLRHETSIEKVIFNVFKDIDADLYRALLGEPRPASAGPGPG</sequence>
<dbReference type="PANTHER" id="PTHR11106:SF27">
    <property type="entry name" value="MACRO DOMAIN-CONTAINING PROTEIN"/>
    <property type="match status" value="1"/>
</dbReference>
<keyword evidence="2" id="KW-0378">Hydrolase</keyword>
<dbReference type="Pfam" id="PF01661">
    <property type="entry name" value="Macro"/>
    <property type="match status" value="1"/>
</dbReference>
<dbReference type="PROSITE" id="PS51154">
    <property type="entry name" value="MACRO"/>
    <property type="match status" value="1"/>
</dbReference>
<reference evidence="2" key="2">
    <citation type="submission" date="2021-04" db="EMBL/GenBank/DDBJ databases">
        <authorList>
            <person name="Gilroy R."/>
        </authorList>
    </citation>
    <scope>NUCLEOTIDE SEQUENCE</scope>
    <source>
        <strain evidence="2">CHK186-1790</strain>
    </source>
</reference>
<protein>
    <submittedName>
        <fullName evidence="2">Protein-ADP-ribose hydrolase</fullName>
    </submittedName>
</protein>
<evidence type="ECO:0000259" key="1">
    <source>
        <dbReference type="PROSITE" id="PS51154"/>
    </source>
</evidence>
<proteinExistence type="predicted"/>
<evidence type="ECO:0000313" key="2">
    <source>
        <dbReference type="EMBL" id="HJC40910.1"/>
    </source>
</evidence>